<name>A0A453IX14_AEGTS</name>
<reference evidence="1" key="5">
    <citation type="journal article" date="2021" name="G3 (Bethesda)">
        <title>Aegilops tauschii genome assembly Aet v5.0 features greater sequence contiguity and improved annotation.</title>
        <authorList>
            <person name="Wang L."/>
            <person name="Zhu T."/>
            <person name="Rodriguez J.C."/>
            <person name="Deal K.R."/>
            <person name="Dubcovsky J."/>
            <person name="McGuire P.E."/>
            <person name="Lux T."/>
            <person name="Spannagl M."/>
            <person name="Mayer K.F.X."/>
            <person name="Baldrich P."/>
            <person name="Meyers B.C."/>
            <person name="Huo N."/>
            <person name="Gu Y.Q."/>
            <person name="Zhou H."/>
            <person name="Devos K.M."/>
            <person name="Bennetzen J.L."/>
            <person name="Unver T."/>
            <person name="Budak H."/>
            <person name="Gulick P.J."/>
            <person name="Galiba G."/>
            <person name="Kalapos B."/>
            <person name="Nelson D.R."/>
            <person name="Li P."/>
            <person name="You F.M."/>
            <person name="Luo M.C."/>
            <person name="Dvorak J."/>
        </authorList>
    </citation>
    <scope>NUCLEOTIDE SEQUENCE [LARGE SCALE GENOMIC DNA]</scope>
    <source>
        <strain evidence="1">cv. AL8/78</strain>
    </source>
</reference>
<reference evidence="1" key="4">
    <citation type="submission" date="2019-03" db="UniProtKB">
        <authorList>
            <consortium name="EnsemblPlants"/>
        </authorList>
    </citation>
    <scope>IDENTIFICATION</scope>
</reference>
<protein>
    <submittedName>
        <fullName evidence="1">Uncharacterized protein</fullName>
    </submittedName>
</protein>
<dbReference type="Gramene" id="AET4Gv20711200.9">
    <property type="protein sequence ID" value="AET4Gv20711200.9"/>
    <property type="gene ID" value="AET4Gv20711200"/>
</dbReference>
<dbReference type="AlphaFoldDB" id="A0A453IX14"/>
<accession>A0A453IX14</accession>
<reference evidence="1" key="3">
    <citation type="journal article" date="2017" name="Nature">
        <title>Genome sequence of the progenitor of the wheat D genome Aegilops tauschii.</title>
        <authorList>
            <person name="Luo M.C."/>
            <person name="Gu Y.Q."/>
            <person name="Puiu D."/>
            <person name="Wang H."/>
            <person name="Twardziok S.O."/>
            <person name="Deal K.R."/>
            <person name="Huo N."/>
            <person name="Zhu T."/>
            <person name="Wang L."/>
            <person name="Wang Y."/>
            <person name="McGuire P.E."/>
            <person name="Liu S."/>
            <person name="Long H."/>
            <person name="Ramasamy R.K."/>
            <person name="Rodriguez J.C."/>
            <person name="Van S.L."/>
            <person name="Yuan L."/>
            <person name="Wang Z."/>
            <person name="Xia Z."/>
            <person name="Xiao L."/>
            <person name="Anderson O.D."/>
            <person name="Ouyang S."/>
            <person name="Liang Y."/>
            <person name="Zimin A.V."/>
            <person name="Pertea G."/>
            <person name="Qi P."/>
            <person name="Bennetzen J.L."/>
            <person name="Dai X."/>
            <person name="Dawson M.W."/>
            <person name="Muller H.G."/>
            <person name="Kugler K."/>
            <person name="Rivarola-Duarte L."/>
            <person name="Spannagl M."/>
            <person name="Mayer K.F.X."/>
            <person name="Lu F.H."/>
            <person name="Bevan M.W."/>
            <person name="Leroy P."/>
            <person name="Li P."/>
            <person name="You F.M."/>
            <person name="Sun Q."/>
            <person name="Liu Z."/>
            <person name="Lyons E."/>
            <person name="Wicker T."/>
            <person name="Salzberg S.L."/>
            <person name="Devos K.M."/>
            <person name="Dvorak J."/>
        </authorList>
    </citation>
    <scope>NUCLEOTIDE SEQUENCE [LARGE SCALE GENOMIC DNA]</scope>
    <source>
        <strain evidence="1">cv. AL8/78</strain>
    </source>
</reference>
<dbReference type="EnsemblPlants" id="AET4Gv20711200.9">
    <property type="protein sequence ID" value="AET4Gv20711200.9"/>
    <property type="gene ID" value="AET4Gv20711200"/>
</dbReference>
<sequence>MGLCMILDDPMNFGPEFKDCQVFCWCCMGTPRDVSGRVRQVYELPHSWFLY</sequence>
<reference evidence="2" key="1">
    <citation type="journal article" date="2014" name="Science">
        <title>Ancient hybridizations among the ancestral genomes of bread wheat.</title>
        <authorList>
            <consortium name="International Wheat Genome Sequencing Consortium,"/>
            <person name="Marcussen T."/>
            <person name="Sandve S.R."/>
            <person name="Heier L."/>
            <person name="Spannagl M."/>
            <person name="Pfeifer M."/>
            <person name="Jakobsen K.S."/>
            <person name="Wulff B.B."/>
            <person name="Steuernagel B."/>
            <person name="Mayer K.F."/>
            <person name="Olsen O.A."/>
        </authorList>
    </citation>
    <scope>NUCLEOTIDE SEQUENCE [LARGE SCALE GENOMIC DNA]</scope>
    <source>
        <strain evidence="2">cv. AL8/78</strain>
    </source>
</reference>
<reference evidence="2" key="2">
    <citation type="journal article" date="2017" name="Nat. Plants">
        <title>The Aegilops tauschii genome reveals multiple impacts of transposons.</title>
        <authorList>
            <person name="Zhao G."/>
            <person name="Zou C."/>
            <person name="Li K."/>
            <person name="Wang K."/>
            <person name="Li T."/>
            <person name="Gao L."/>
            <person name="Zhang X."/>
            <person name="Wang H."/>
            <person name="Yang Z."/>
            <person name="Liu X."/>
            <person name="Jiang W."/>
            <person name="Mao L."/>
            <person name="Kong X."/>
            <person name="Jiao Y."/>
            <person name="Jia J."/>
        </authorList>
    </citation>
    <scope>NUCLEOTIDE SEQUENCE [LARGE SCALE GENOMIC DNA]</scope>
    <source>
        <strain evidence="2">cv. AL8/78</strain>
    </source>
</reference>
<proteinExistence type="predicted"/>
<organism evidence="1 2">
    <name type="scientific">Aegilops tauschii subsp. strangulata</name>
    <name type="common">Goatgrass</name>
    <dbReference type="NCBI Taxonomy" id="200361"/>
    <lineage>
        <taxon>Eukaryota</taxon>
        <taxon>Viridiplantae</taxon>
        <taxon>Streptophyta</taxon>
        <taxon>Embryophyta</taxon>
        <taxon>Tracheophyta</taxon>
        <taxon>Spermatophyta</taxon>
        <taxon>Magnoliopsida</taxon>
        <taxon>Liliopsida</taxon>
        <taxon>Poales</taxon>
        <taxon>Poaceae</taxon>
        <taxon>BOP clade</taxon>
        <taxon>Pooideae</taxon>
        <taxon>Triticodae</taxon>
        <taxon>Triticeae</taxon>
        <taxon>Triticinae</taxon>
        <taxon>Aegilops</taxon>
    </lineage>
</organism>
<dbReference type="Proteomes" id="UP000015105">
    <property type="component" value="Chromosome 4D"/>
</dbReference>
<evidence type="ECO:0000313" key="2">
    <source>
        <dbReference type="Proteomes" id="UP000015105"/>
    </source>
</evidence>
<keyword evidence="2" id="KW-1185">Reference proteome</keyword>
<evidence type="ECO:0000313" key="1">
    <source>
        <dbReference type="EnsemblPlants" id="AET4Gv20711200.9"/>
    </source>
</evidence>